<evidence type="ECO:0000256" key="4">
    <source>
        <dbReference type="ARBA" id="ARBA00022722"/>
    </source>
</evidence>
<dbReference type="Pfam" id="PF13359">
    <property type="entry name" value="DDE_Tnp_4"/>
    <property type="match status" value="1"/>
</dbReference>
<evidence type="ECO:0000313" key="9">
    <source>
        <dbReference type="EMBL" id="CAH2008215.1"/>
    </source>
</evidence>
<keyword evidence="6" id="KW-0378">Hydrolase</keyword>
<comment type="cofactor">
    <cofactor evidence="1">
        <name>a divalent metal cation</name>
        <dbReference type="ChEBI" id="CHEBI:60240"/>
    </cofactor>
</comment>
<gene>
    <name evidence="9" type="ORF">ACAOBT_LOCUS30087</name>
</gene>
<evidence type="ECO:0000256" key="6">
    <source>
        <dbReference type="ARBA" id="ARBA00022801"/>
    </source>
</evidence>
<dbReference type="PANTHER" id="PTHR22930:SF269">
    <property type="entry name" value="NUCLEASE HARBI1-LIKE PROTEIN"/>
    <property type="match status" value="1"/>
</dbReference>
<evidence type="ECO:0000256" key="5">
    <source>
        <dbReference type="ARBA" id="ARBA00022723"/>
    </source>
</evidence>
<keyword evidence="10" id="KW-1185">Reference proteome</keyword>
<reference evidence="9" key="1">
    <citation type="submission" date="2022-03" db="EMBL/GenBank/DDBJ databases">
        <authorList>
            <person name="Sayadi A."/>
        </authorList>
    </citation>
    <scope>NUCLEOTIDE SEQUENCE</scope>
</reference>
<dbReference type="PANTHER" id="PTHR22930">
    <property type="match status" value="1"/>
</dbReference>
<dbReference type="GO" id="GO:0004518">
    <property type="term" value="F:nuclease activity"/>
    <property type="evidence" value="ECO:0007669"/>
    <property type="project" value="UniProtKB-KW"/>
</dbReference>
<dbReference type="EMBL" id="CAKOFQ010007791">
    <property type="protein sequence ID" value="CAH2008215.1"/>
    <property type="molecule type" value="Genomic_DNA"/>
</dbReference>
<evidence type="ECO:0000313" key="10">
    <source>
        <dbReference type="Proteomes" id="UP001152888"/>
    </source>
</evidence>
<dbReference type="GO" id="GO:0046872">
    <property type="term" value="F:metal ion binding"/>
    <property type="evidence" value="ECO:0007669"/>
    <property type="project" value="UniProtKB-KW"/>
</dbReference>
<evidence type="ECO:0000256" key="2">
    <source>
        <dbReference type="ARBA" id="ARBA00004123"/>
    </source>
</evidence>
<dbReference type="GO" id="GO:0016787">
    <property type="term" value="F:hydrolase activity"/>
    <property type="evidence" value="ECO:0007669"/>
    <property type="project" value="UniProtKB-KW"/>
</dbReference>
<keyword evidence="4" id="KW-0540">Nuclease</keyword>
<dbReference type="InterPro" id="IPR027806">
    <property type="entry name" value="HARBI1_dom"/>
</dbReference>
<comment type="similarity">
    <text evidence="3">Belongs to the HARBI1 family.</text>
</comment>
<feature type="domain" description="DDE Tnp4" evidence="8">
    <location>
        <begin position="324"/>
        <end position="489"/>
    </location>
</feature>
<organism evidence="9 10">
    <name type="scientific">Acanthoscelides obtectus</name>
    <name type="common">Bean weevil</name>
    <name type="synonym">Bruchus obtectus</name>
    <dbReference type="NCBI Taxonomy" id="200917"/>
    <lineage>
        <taxon>Eukaryota</taxon>
        <taxon>Metazoa</taxon>
        <taxon>Ecdysozoa</taxon>
        <taxon>Arthropoda</taxon>
        <taxon>Hexapoda</taxon>
        <taxon>Insecta</taxon>
        <taxon>Pterygota</taxon>
        <taxon>Neoptera</taxon>
        <taxon>Endopterygota</taxon>
        <taxon>Coleoptera</taxon>
        <taxon>Polyphaga</taxon>
        <taxon>Cucujiformia</taxon>
        <taxon>Chrysomeloidea</taxon>
        <taxon>Chrysomelidae</taxon>
        <taxon>Bruchinae</taxon>
        <taxon>Bruchini</taxon>
        <taxon>Acanthoscelides</taxon>
    </lineage>
</organism>
<sequence>MPVLLAAVTLPNESGALLNLNSNGQFLLRLFSLGQYHDHQRRAAAALQSNHVERAISPLLKFSLNLSIRKVDGNSSNHRVDVPFRRERKSVMGHFFLSEQANNLTISEALGEKPQTNKNNPSAPWWSDTLEEFVESKNRAYRKWLDTKNPQDREEYLEKRRETQREISRAENDYWEKTCEQVDRCMGNTRVNRAWKLIMRSNKKDTAGLSLISMNQWMKYYKELLTEDGLQFMEEETSEVHQEEFIQEVPDITPQEIRGALKNMKNGKAPGPGNISVELLNKAAPDIVQSKIVFMKVPANPEDWKKVANGYNTMWNFPMCIGSMDGKHVIIESPKYSGSEFFNYKGTFSIVLFAIVDASYNFIFVYVGCQGRISDGGVFKNTGFAKALERDMLNLPQKAALSGREKLVPYVLLADDAFPLSQNIMKPYAGHQERGSRQRIFNYRLSRARRVVENVFGILASVFRVLRKPMLLEPDKVEKVVQTCVLLHNYLRRDVESKDRYTPPGSFDFEHLDSGTVSGGLWRNDPEPCHSLLPIRRIARKPIQEAREIRDEFSEYFISDLGQVPWQSQSQSPEEAVDAFKNAVLDLPANE</sequence>
<evidence type="ECO:0000256" key="1">
    <source>
        <dbReference type="ARBA" id="ARBA00001968"/>
    </source>
</evidence>
<evidence type="ECO:0000256" key="3">
    <source>
        <dbReference type="ARBA" id="ARBA00006958"/>
    </source>
</evidence>
<keyword evidence="7" id="KW-0539">Nucleus</keyword>
<dbReference type="AlphaFoldDB" id="A0A9P0Q2G1"/>
<keyword evidence="5" id="KW-0479">Metal-binding</keyword>
<evidence type="ECO:0000256" key="7">
    <source>
        <dbReference type="ARBA" id="ARBA00023242"/>
    </source>
</evidence>
<evidence type="ECO:0000259" key="8">
    <source>
        <dbReference type="Pfam" id="PF13359"/>
    </source>
</evidence>
<protein>
    <recommendedName>
        <fullName evidence="8">DDE Tnp4 domain-containing protein</fullName>
    </recommendedName>
</protein>
<dbReference type="Proteomes" id="UP001152888">
    <property type="component" value="Unassembled WGS sequence"/>
</dbReference>
<dbReference type="InterPro" id="IPR045249">
    <property type="entry name" value="HARBI1-like"/>
</dbReference>
<dbReference type="OrthoDB" id="8189124at2759"/>
<dbReference type="GO" id="GO:0005634">
    <property type="term" value="C:nucleus"/>
    <property type="evidence" value="ECO:0007669"/>
    <property type="project" value="UniProtKB-SubCell"/>
</dbReference>
<comment type="caution">
    <text evidence="9">The sequence shown here is derived from an EMBL/GenBank/DDBJ whole genome shotgun (WGS) entry which is preliminary data.</text>
</comment>
<proteinExistence type="inferred from homology"/>
<comment type="subcellular location">
    <subcellularLocation>
        <location evidence="2">Nucleus</location>
    </subcellularLocation>
</comment>
<name>A0A9P0Q2G1_ACAOB</name>
<accession>A0A9P0Q2G1</accession>